<dbReference type="EMBL" id="CM001219">
    <property type="protein sequence ID" value="AES73667.1"/>
    <property type="molecule type" value="Genomic_DNA"/>
</dbReference>
<reference evidence="2" key="3">
    <citation type="submission" date="2015-04" db="UniProtKB">
        <authorList>
            <consortium name="EnsemblPlants"/>
        </authorList>
    </citation>
    <scope>IDENTIFICATION</scope>
    <source>
        <strain evidence="2">cv. Jemalong A17</strain>
    </source>
</reference>
<sequence length="67" mass="7437">MAARHGNGAEWGRVLPSPSPYLILMYLPVTLLISNGDEKLNFIPVPEGFGYPRPIPVPALNNFFNKK</sequence>
<proteinExistence type="predicted"/>
<dbReference type="PaxDb" id="3880-AES73667"/>
<organism evidence="1 3">
    <name type="scientific">Medicago truncatula</name>
    <name type="common">Barrel medic</name>
    <name type="synonym">Medicago tribuloides</name>
    <dbReference type="NCBI Taxonomy" id="3880"/>
    <lineage>
        <taxon>Eukaryota</taxon>
        <taxon>Viridiplantae</taxon>
        <taxon>Streptophyta</taxon>
        <taxon>Embryophyta</taxon>
        <taxon>Tracheophyta</taxon>
        <taxon>Spermatophyta</taxon>
        <taxon>Magnoliopsida</taxon>
        <taxon>eudicotyledons</taxon>
        <taxon>Gunneridae</taxon>
        <taxon>Pentapetalae</taxon>
        <taxon>rosids</taxon>
        <taxon>fabids</taxon>
        <taxon>Fabales</taxon>
        <taxon>Fabaceae</taxon>
        <taxon>Papilionoideae</taxon>
        <taxon>50 kb inversion clade</taxon>
        <taxon>NPAAA clade</taxon>
        <taxon>Hologalegina</taxon>
        <taxon>IRL clade</taxon>
        <taxon>Trifolieae</taxon>
        <taxon>Medicago</taxon>
    </lineage>
</organism>
<dbReference type="HOGENOM" id="CLU_194056_0_0_1"/>
<protein>
    <submittedName>
        <fullName evidence="1 2">Uncharacterized protein</fullName>
    </submittedName>
</protein>
<gene>
    <name evidence="1" type="ordered locus">MTR_3g107490</name>
</gene>
<evidence type="ECO:0000313" key="1">
    <source>
        <dbReference type="EMBL" id="AES73667.1"/>
    </source>
</evidence>
<reference evidence="1 3" key="1">
    <citation type="journal article" date="2011" name="Nature">
        <title>The Medicago genome provides insight into the evolution of rhizobial symbioses.</title>
        <authorList>
            <person name="Young N.D."/>
            <person name="Debelle F."/>
            <person name="Oldroyd G.E."/>
            <person name="Geurts R."/>
            <person name="Cannon S.B."/>
            <person name="Udvardi M.K."/>
            <person name="Benedito V.A."/>
            <person name="Mayer K.F."/>
            <person name="Gouzy J."/>
            <person name="Schoof H."/>
            <person name="Van de Peer Y."/>
            <person name="Proost S."/>
            <person name="Cook D.R."/>
            <person name="Meyers B.C."/>
            <person name="Spannagl M."/>
            <person name="Cheung F."/>
            <person name="De Mita S."/>
            <person name="Krishnakumar V."/>
            <person name="Gundlach H."/>
            <person name="Zhou S."/>
            <person name="Mudge J."/>
            <person name="Bharti A.K."/>
            <person name="Murray J.D."/>
            <person name="Naoumkina M.A."/>
            <person name="Rosen B."/>
            <person name="Silverstein K.A."/>
            <person name="Tang H."/>
            <person name="Rombauts S."/>
            <person name="Zhao P.X."/>
            <person name="Zhou P."/>
            <person name="Barbe V."/>
            <person name="Bardou P."/>
            <person name="Bechner M."/>
            <person name="Bellec A."/>
            <person name="Berger A."/>
            <person name="Berges H."/>
            <person name="Bidwell S."/>
            <person name="Bisseling T."/>
            <person name="Choisne N."/>
            <person name="Couloux A."/>
            <person name="Denny R."/>
            <person name="Deshpande S."/>
            <person name="Dai X."/>
            <person name="Doyle J.J."/>
            <person name="Dudez A.M."/>
            <person name="Farmer A.D."/>
            <person name="Fouteau S."/>
            <person name="Franken C."/>
            <person name="Gibelin C."/>
            <person name="Gish J."/>
            <person name="Goldstein S."/>
            <person name="Gonzalez A.J."/>
            <person name="Green P.J."/>
            <person name="Hallab A."/>
            <person name="Hartog M."/>
            <person name="Hua A."/>
            <person name="Humphray S.J."/>
            <person name="Jeong D.H."/>
            <person name="Jing Y."/>
            <person name="Jocker A."/>
            <person name="Kenton S.M."/>
            <person name="Kim D.J."/>
            <person name="Klee K."/>
            <person name="Lai H."/>
            <person name="Lang C."/>
            <person name="Lin S."/>
            <person name="Macmil S.L."/>
            <person name="Magdelenat G."/>
            <person name="Matthews L."/>
            <person name="McCorrison J."/>
            <person name="Monaghan E.L."/>
            <person name="Mun J.H."/>
            <person name="Najar F.Z."/>
            <person name="Nicholson C."/>
            <person name="Noirot C."/>
            <person name="O'Bleness M."/>
            <person name="Paule C.R."/>
            <person name="Poulain J."/>
            <person name="Prion F."/>
            <person name="Qin B."/>
            <person name="Qu C."/>
            <person name="Retzel E.F."/>
            <person name="Riddle C."/>
            <person name="Sallet E."/>
            <person name="Samain S."/>
            <person name="Samson N."/>
            <person name="Sanders I."/>
            <person name="Saurat O."/>
            <person name="Scarpelli C."/>
            <person name="Schiex T."/>
            <person name="Segurens B."/>
            <person name="Severin A.J."/>
            <person name="Sherrier D.J."/>
            <person name="Shi R."/>
            <person name="Sims S."/>
            <person name="Singer S.R."/>
            <person name="Sinharoy S."/>
            <person name="Sterck L."/>
            <person name="Viollet A."/>
            <person name="Wang B.B."/>
            <person name="Wang K."/>
            <person name="Wang M."/>
            <person name="Wang X."/>
            <person name="Warfsmann J."/>
            <person name="Weissenbach J."/>
            <person name="White D.D."/>
            <person name="White J.D."/>
            <person name="Wiley G.B."/>
            <person name="Wincker P."/>
            <person name="Xing Y."/>
            <person name="Yang L."/>
            <person name="Yao Z."/>
            <person name="Ying F."/>
            <person name="Zhai J."/>
            <person name="Zhou L."/>
            <person name="Zuber A."/>
            <person name="Denarie J."/>
            <person name="Dixon R.A."/>
            <person name="May G.D."/>
            <person name="Schwartz D.C."/>
            <person name="Rogers J."/>
            <person name="Quetier F."/>
            <person name="Town C.D."/>
            <person name="Roe B.A."/>
        </authorList>
    </citation>
    <scope>NUCLEOTIDE SEQUENCE [LARGE SCALE GENOMIC DNA]</scope>
    <source>
        <strain evidence="1">A17</strain>
        <strain evidence="2 3">cv. Jemalong A17</strain>
    </source>
</reference>
<name>G7JB39_MEDTR</name>
<dbReference type="EnsemblPlants" id="AES73667">
    <property type="protein sequence ID" value="AES73667"/>
    <property type="gene ID" value="MTR_3g107490"/>
</dbReference>
<dbReference type="AlphaFoldDB" id="G7JB39"/>
<keyword evidence="3" id="KW-1185">Reference proteome</keyword>
<evidence type="ECO:0000313" key="3">
    <source>
        <dbReference type="Proteomes" id="UP000002051"/>
    </source>
</evidence>
<dbReference type="Proteomes" id="UP000002051">
    <property type="component" value="Chromosome 3"/>
</dbReference>
<accession>G7JB39</accession>
<reference evidence="1 3" key="2">
    <citation type="journal article" date="2014" name="BMC Genomics">
        <title>An improved genome release (version Mt4.0) for the model legume Medicago truncatula.</title>
        <authorList>
            <person name="Tang H."/>
            <person name="Krishnakumar V."/>
            <person name="Bidwell S."/>
            <person name="Rosen B."/>
            <person name="Chan A."/>
            <person name="Zhou S."/>
            <person name="Gentzbittel L."/>
            <person name="Childs K.L."/>
            <person name="Yandell M."/>
            <person name="Gundlach H."/>
            <person name="Mayer K.F."/>
            <person name="Schwartz D.C."/>
            <person name="Town C.D."/>
        </authorList>
    </citation>
    <scope>GENOME REANNOTATION</scope>
    <source>
        <strain evidence="2 3">cv. Jemalong A17</strain>
    </source>
</reference>
<evidence type="ECO:0000313" key="2">
    <source>
        <dbReference type="EnsemblPlants" id="AES73667"/>
    </source>
</evidence>